<gene>
    <name evidence="4" type="ordered locus">Psta_0926</name>
</gene>
<dbReference type="PANTHER" id="PTHR11373">
    <property type="entry name" value="DEOXYNUCLEOSIDE TRIPHOSPHATE TRIPHOSPHOHYDROLASE"/>
    <property type="match status" value="1"/>
</dbReference>
<feature type="domain" description="HD" evidence="3">
    <location>
        <begin position="101"/>
        <end position="223"/>
    </location>
</feature>
<dbReference type="HOGENOM" id="CLU_028163_1_0_0"/>
<dbReference type="InterPro" id="IPR023023">
    <property type="entry name" value="dNTPase_2"/>
</dbReference>
<name>D2R7B5_PIRSD</name>
<evidence type="ECO:0000256" key="2">
    <source>
        <dbReference type="HAMAP-Rule" id="MF_01212"/>
    </source>
</evidence>
<dbReference type="eggNOG" id="COG0232">
    <property type="taxonomic scope" value="Bacteria"/>
</dbReference>
<dbReference type="SUPFAM" id="SSF109604">
    <property type="entry name" value="HD-domain/PDEase-like"/>
    <property type="match status" value="1"/>
</dbReference>
<dbReference type="EMBL" id="CP001848">
    <property type="protein sequence ID" value="ADB15611.1"/>
    <property type="molecule type" value="Genomic_DNA"/>
</dbReference>
<evidence type="ECO:0000313" key="5">
    <source>
        <dbReference type="Proteomes" id="UP000001887"/>
    </source>
</evidence>
<accession>D2R7B5</accession>
<protein>
    <recommendedName>
        <fullName evidence="2">Deoxyguanosinetriphosphate triphosphohydrolase-like protein</fullName>
    </recommendedName>
</protein>
<dbReference type="KEGG" id="psl:Psta_0926"/>
<dbReference type="NCBIfam" id="TIGR00277">
    <property type="entry name" value="HDIG"/>
    <property type="match status" value="1"/>
</dbReference>
<dbReference type="CDD" id="cd00077">
    <property type="entry name" value="HDc"/>
    <property type="match status" value="1"/>
</dbReference>
<reference evidence="4 5" key="1">
    <citation type="journal article" date="2009" name="Stand. Genomic Sci.">
        <title>Complete genome sequence of Pirellula staleyi type strain (ATCC 27377).</title>
        <authorList>
            <person name="Clum A."/>
            <person name="Tindall B.J."/>
            <person name="Sikorski J."/>
            <person name="Ivanova N."/>
            <person name="Mavrommatis K."/>
            <person name="Lucas S."/>
            <person name="Glavina del Rio T."/>
            <person name="Nolan M."/>
            <person name="Chen F."/>
            <person name="Tice H."/>
            <person name="Pitluck S."/>
            <person name="Cheng J.F."/>
            <person name="Chertkov O."/>
            <person name="Brettin T."/>
            <person name="Han C."/>
            <person name="Detter J.C."/>
            <person name="Kuske C."/>
            <person name="Bruce D."/>
            <person name="Goodwin L."/>
            <person name="Ovchinikova G."/>
            <person name="Pati A."/>
            <person name="Mikhailova N."/>
            <person name="Chen A."/>
            <person name="Palaniappan K."/>
            <person name="Land M."/>
            <person name="Hauser L."/>
            <person name="Chang Y.J."/>
            <person name="Jeffries C.D."/>
            <person name="Chain P."/>
            <person name="Rohde M."/>
            <person name="Goker M."/>
            <person name="Bristow J."/>
            <person name="Eisen J.A."/>
            <person name="Markowitz V."/>
            <person name="Hugenholtz P."/>
            <person name="Kyrpides N.C."/>
            <person name="Klenk H.P."/>
            <person name="Lapidus A."/>
        </authorList>
    </citation>
    <scope>NUCLEOTIDE SEQUENCE [LARGE SCALE GENOMIC DNA]</scope>
    <source>
        <strain evidence="5">ATCC 27377 / DSM 6068 / ICPB 4128</strain>
    </source>
</reference>
<dbReference type="STRING" id="530564.Psta_0926"/>
<dbReference type="PANTHER" id="PTHR11373:SF43">
    <property type="entry name" value="DEOXYGUANOSINETRIPHOSPHATE TRIPHOSPHOHYDROLASE-LIKE PROTEIN"/>
    <property type="match status" value="1"/>
</dbReference>
<dbReference type="InterPro" id="IPR006674">
    <property type="entry name" value="HD_domain"/>
</dbReference>
<dbReference type="Gene3D" id="1.10.3210.10">
    <property type="entry name" value="Hypothetical protein af1432"/>
    <property type="match status" value="1"/>
</dbReference>
<keyword evidence="5" id="KW-1185">Reference proteome</keyword>
<dbReference type="InterPro" id="IPR003607">
    <property type="entry name" value="HD/PDEase_dom"/>
</dbReference>
<dbReference type="Proteomes" id="UP000001887">
    <property type="component" value="Chromosome"/>
</dbReference>
<keyword evidence="1 2" id="KW-0378">Hydrolase</keyword>
<organism evidence="4 5">
    <name type="scientific">Pirellula staleyi (strain ATCC 27377 / DSM 6068 / ICPB 4128)</name>
    <name type="common">Pirella staleyi</name>
    <dbReference type="NCBI Taxonomy" id="530564"/>
    <lineage>
        <taxon>Bacteria</taxon>
        <taxon>Pseudomonadati</taxon>
        <taxon>Planctomycetota</taxon>
        <taxon>Planctomycetia</taxon>
        <taxon>Pirellulales</taxon>
        <taxon>Pirellulaceae</taxon>
        <taxon>Pirellula</taxon>
    </lineage>
</organism>
<evidence type="ECO:0000259" key="3">
    <source>
        <dbReference type="PROSITE" id="PS51831"/>
    </source>
</evidence>
<proteinExistence type="inferred from homology"/>
<dbReference type="InterPro" id="IPR006675">
    <property type="entry name" value="HDIG_dom"/>
</dbReference>
<dbReference type="GO" id="GO:0008832">
    <property type="term" value="F:dGTPase activity"/>
    <property type="evidence" value="ECO:0007669"/>
    <property type="project" value="TreeGrafter"/>
</dbReference>
<dbReference type="InterPro" id="IPR006261">
    <property type="entry name" value="dGTPase"/>
</dbReference>
<dbReference type="InterPro" id="IPR050135">
    <property type="entry name" value="dGTPase-like"/>
</dbReference>
<dbReference type="SMART" id="SM00471">
    <property type="entry name" value="HDc"/>
    <property type="match status" value="1"/>
</dbReference>
<dbReference type="InterPro" id="IPR026875">
    <property type="entry name" value="PHydrolase_assoc_dom"/>
</dbReference>
<evidence type="ECO:0000313" key="4">
    <source>
        <dbReference type="EMBL" id="ADB15611.1"/>
    </source>
</evidence>
<dbReference type="Pfam" id="PF01966">
    <property type="entry name" value="HD"/>
    <property type="match status" value="1"/>
</dbReference>
<dbReference type="Pfam" id="PF13286">
    <property type="entry name" value="HD_assoc"/>
    <property type="match status" value="1"/>
</dbReference>
<dbReference type="NCBIfam" id="TIGR01353">
    <property type="entry name" value="dGTP_triPase"/>
    <property type="match status" value="1"/>
</dbReference>
<dbReference type="AlphaFoldDB" id="D2R7B5"/>
<evidence type="ECO:0000256" key="1">
    <source>
        <dbReference type="ARBA" id="ARBA00022801"/>
    </source>
</evidence>
<dbReference type="GO" id="GO:0006203">
    <property type="term" value="P:dGTP catabolic process"/>
    <property type="evidence" value="ECO:0007669"/>
    <property type="project" value="TreeGrafter"/>
</dbReference>
<dbReference type="PROSITE" id="PS51831">
    <property type="entry name" value="HD"/>
    <property type="match status" value="1"/>
</dbReference>
<dbReference type="HAMAP" id="MF_01212">
    <property type="entry name" value="dGTPase_type2"/>
    <property type="match status" value="1"/>
</dbReference>
<sequence>MCFASWPCDSLFDAPYDLPDFPGIMTNSLLQSTLERETSFLAPYALASHQSRGRKYPEEAVPYRGAFQRDRDRIVHCSAFRRLSGKMQVFTGDMGDYHRTRLTHTHEVSSLARTVARALRLNEDLVEALALFHDIGHPPFGHAGEDALDECLAAEGGFSHNHNALVIAEQLEGRYPRFPGLNLTYEVLEGQQTRVDKSAAANQVDGPLLEVQVVEAADSMTYDAHDSDDAVKLGLVTIDDLLECTLVREAMATVKSRYVDMNADVLRKAVVHELLYRQVTDLLETTSKTLVERAPASAAEARRLGLLIAPSQELSEKKKELEKFLYERVYRHPKLVVVRSLAQQRLRAMFHGYLERVDLLPERFRVRAEQVGLPRSIGDYLAGMTDRFCDQTFHQSFAGAS</sequence>
<comment type="similarity">
    <text evidence="2">Belongs to the dGTPase family. Type 2 subfamily.</text>
</comment>